<dbReference type="SUPFAM" id="SSF54928">
    <property type="entry name" value="RNA-binding domain, RBD"/>
    <property type="match status" value="1"/>
</dbReference>
<protein>
    <recommendedName>
        <fullName evidence="4">RRM domain-containing protein</fullName>
    </recommendedName>
</protein>
<dbReference type="CDD" id="cd12411">
    <property type="entry name" value="RRM_ist3_like"/>
    <property type="match status" value="1"/>
</dbReference>
<evidence type="ECO:0000256" key="3">
    <source>
        <dbReference type="SAM" id="MobiDB-lite"/>
    </source>
</evidence>
<dbReference type="GO" id="GO:0071011">
    <property type="term" value="C:precatalytic spliceosome"/>
    <property type="evidence" value="ECO:0007669"/>
    <property type="project" value="TreeGrafter"/>
</dbReference>
<evidence type="ECO:0000256" key="1">
    <source>
        <dbReference type="ARBA" id="ARBA00022884"/>
    </source>
</evidence>
<dbReference type="EMBL" id="CAJNOI010000002">
    <property type="protein sequence ID" value="CAF0726425.1"/>
    <property type="molecule type" value="Genomic_DNA"/>
</dbReference>
<comment type="caution">
    <text evidence="6">The sequence shown here is derived from an EMBL/GenBank/DDBJ whole genome shotgun (WGS) entry which is preliminary data.</text>
</comment>
<evidence type="ECO:0000313" key="7">
    <source>
        <dbReference type="Proteomes" id="UP000663832"/>
    </source>
</evidence>
<keyword evidence="1 2" id="KW-0694">RNA-binding</keyword>
<dbReference type="GO" id="GO:0000398">
    <property type="term" value="P:mRNA splicing, via spliceosome"/>
    <property type="evidence" value="ECO:0007669"/>
    <property type="project" value="InterPro"/>
</dbReference>
<keyword evidence="7" id="KW-1185">Reference proteome</keyword>
<accession>A0A814ADX6</accession>
<dbReference type="GO" id="GO:0005686">
    <property type="term" value="C:U2 snRNP"/>
    <property type="evidence" value="ECO:0007669"/>
    <property type="project" value="TreeGrafter"/>
</dbReference>
<dbReference type="PROSITE" id="PS50102">
    <property type="entry name" value="RRM"/>
    <property type="match status" value="1"/>
</dbReference>
<reference evidence="6" key="1">
    <citation type="submission" date="2021-02" db="EMBL/GenBank/DDBJ databases">
        <authorList>
            <person name="Nowell W R."/>
        </authorList>
    </citation>
    <scope>NUCLEOTIDE SEQUENCE</scope>
</reference>
<dbReference type="AlphaFoldDB" id="A0A814ADX6"/>
<dbReference type="SMART" id="SM00360">
    <property type="entry name" value="RRM"/>
    <property type="match status" value="1"/>
</dbReference>
<organism evidence="6 7">
    <name type="scientific">Adineta steineri</name>
    <dbReference type="NCBI Taxonomy" id="433720"/>
    <lineage>
        <taxon>Eukaryota</taxon>
        <taxon>Metazoa</taxon>
        <taxon>Spiralia</taxon>
        <taxon>Gnathifera</taxon>
        <taxon>Rotifera</taxon>
        <taxon>Eurotatoria</taxon>
        <taxon>Bdelloidea</taxon>
        <taxon>Adinetida</taxon>
        <taxon>Adinetidae</taxon>
        <taxon>Adineta</taxon>
    </lineage>
</organism>
<dbReference type="OrthoDB" id="2573941at2759"/>
<dbReference type="PANTHER" id="PTHR45880:SF1">
    <property type="entry name" value="RNA-BINDING MOTIF PROTEIN, X-LINKED 2"/>
    <property type="match status" value="1"/>
</dbReference>
<dbReference type="InterPro" id="IPR045844">
    <property type="entry name" value="RRM_Ist3-like"/>
</dbReference>
<dbReference type="Proteomes" id="UP000663832">
    <property type="component" value="Unassembled WGS sequence"/>
</dbReference>
<dbReference type="InterPro" id="IPR000504">
    <property type="entry name" value="RRM_dom"/>
</dbReference>
<dbReference type="PANTHER" id="PTHR45880">
    <property type="entry name" value="RNA-BINDING MOTIF PROTEIN, X-LINKED 2"/>
    <property type="match status" value="1"/>
</dbReference>
<dbReference type="InterPro" id="IPR012677">
    <property type="entry name" value="Nucleotide-bd_a/b_plait_sf"/>
</dbReference>
<feature type="compositionally biased region" description="Basic and acidic residues" evidence="3">
    <location>
        <begin position="157"/>
        <end position="176"/>
    </location>
</feature>
<proteinExistence type="predicted"/>
<feature type="domain" description="RRM" evidence="4">
    <location>
        <begin position="37"/>
        <end position="115"/>
    </location>
</feature>
<dbReference type="GO" id="GO:0071013">
    <property type="term" value="C:catalytic step 2 spliceosome"/>
    <property type="evidence" value="ECO:0007669"/>
    <property type="project" value="TreeGrafter"/>
</dbReference>
<feature type="region of interest" description="Disordered" evidence="3">
    <location>
        <begin position="138"/>
        <end position="176"/>
    </location>
</feature>
<sequence length="176" mass="19781">MNSQTKARLLNQLNEKELESGSANTNKSWHHVYRESAWIYVGGLDFQLTEGDVVCVFSQWGEIVNLNLLRDKKTGKSKGFAFICYEDQRSTILAVDNFNGATIAGRSIRVDHVKDYKPPKEHENDDDLVKTLKELGCAPGVELPPPSAPSSSSSSSKRKDEKNSAYIKQESKRYKK</sequence>
<evidence type="ECO:0000313" key="5">
    <source>
        <dbReference type="EMBL" id="CAF0726425.1"/>
    </source>
</evidence>
<gene>
    <name evidence="5" type="ORF">BJG266_LOCUS790</name>
    <name evidence="6" type="ORF">QVE165_LOCUS10022</name>
</gene>
<dbReference type="InterPro" id="IPR051847">
    <property type="entry name" value="RNA_proc/Spliceosome_comp"/>
</dbReference>
<evidence type="ECO:0000313" key="6">
    <source>
        <dbReference type="EMBL" id="CAF0911340.1"/>
    </source>
</evidence>
<evidence type="ECO:0000256" key="2">
    <source>
        <dbReference type="PROSITE-ProRule" id="PRU00176"/>
    </source>
</evidence>
<dbReference type="FunFam" id="3.30.70.330:FF:000962">
    <property type="entry name" value="RBMX2 ortholog"/>
    <property type="match status" value="1"/>
</dbReference>
<dbReference type="Pfam" id="PF00076">
    <property type="entry name" value="RRM_1"/>
    <property type="match status" value="1"/>
</dbReference>
<evidence type="ECO:0000259" key="4">
    <source>
        <dbReference type="PROSITE" id="PS50102"/>
    </source>
</evidence>
<dbReference type="Proteomes" id="UP000663877">
    <property type="component" value="Unassembled WGS sequence"/>
</dbReference>
<dbReference type="GO" id="GO:0003723">
    <property type="term" value="F:RNA binding"/>
    <property type="evidence" value="ECO:0007669"/>
    <property type="project" value="UniProtKB-UniRule"/>
</dbReference>
<dbReference type="Gene3D" id="3.30.70.330">
    <property type="match status" value="1"/>
</dbReference>
<name>A0A814ADX6_9BILA</name>
<dbReference type="EMBL" id="CAJNOM010000046">
    <property type="protein sequence ID" value="CAF0911340.1"/>
    <property type="molecule type" value="Genomic_DNA"/>
</dbReference>
<dbReference type="InterPro" id="IPR035979">
    <property type="entry name" value="RBD_domain_sf"/>
</dbReference>